<evidence type="ECO:0000256" key="2">
    <source>
        <dbReference type="ARBA" id="ARBA00007935"/>
    </source>
</evidence>
<feature type="transmembrane region" description="Helical" evidence="8">
    <location>
        <begin position="79"/>
        <end position="100"/>
    </location>
</feature>
<keyword evidence="4" id="KW-1003">Cell membrane</keyword>
<dbReference type="PANTHER" id="PTHR30472">
    <property type="entry name" value="FERRIC ENTEROBACTIN TRANSPORT SYSTEM PERMEASE PROTEIN"/>
    <property type="match status" value="1"/>
</dbReference>
<proteinExistence type="inferred from homology"/>
<dbReference type="RefSeq" id="WP_271205439.1">
    <property type="nucleotide sequence ID" value="NZ_BSFK01000016.1"/>
</dbReference>
<keyword evidence="3" id="KW-0813">Transport</keyword>
<keyword evidence="7 8" id="KW-0472">Membrane</keyword>
<keyword evidence="10" id="KW-1185">Reference proteome</keyword>
<dbReference type="Pfam" id="PF01032">
    <property type="entry name" value="FecCD"/>
    <property type="match status" value="1"/>
</dbReference>
<protein>
    <submittedName>
        <fullName evidence="9">Enterobactin ABC transporter permease</fullName>
    </submittedName>
</protein>
<evidence type="ECO:0000256" key="6">
    <source>
        <dbReference type="ARBA" id="ARBA00022989"/>
    </source>
</evidence>
<comment type="similarity">
    <text evidence="2">Belongs to the binding-protein-dependent transport system permease family. FecCD subfamily.</text>
</comment>
<dbReference type="InterPro" id="IPR000522">
    <property type="entry name" value="ABC_transptr_permease_BtuC"/>
</dbReference>
<feature type="transmembrane region" description="Helical" evidence="8">
    <location>
        <begin position="106"/>
        <end position="125"/>
    </location>
</feature>
<dbReference type="GO" id="GO:0022857">
    <property type="term" value="F:transmembrane transporter activity"/>
    <property type="evidence" value="ECO:0007669"/>
    <property type="project" value="InterPro"/>
</dbReference>
<evidence type="ECO:0000256" key="4">
    <source>
        <dbReference type="ARBA" id="ARBA00022475"/>
    </source>
</evidence>
<dbReference type="InterPro" id="IPR037294">
    <property type="entry name" value="ABC_BtuC-like"/>
</dbReference>
<dbReference type="PANTHER" id="PTHR30472:SF19">
    <property type="entry name" value="PETROBACTIN IMPORT SYSTEM PERMEASE PROTEIN YCLO"/>
    <property type="match status" value="1"/>
</dbReference>
<dbReference type="GO" id="GO:0005886">
    <property type="term" value="C:plasma membrane"/>
    <property type="evidence" value="ECO:0007669"/>
    <property type="project" value="UniProtKB-SubCell"/>
</dbReference>
<dbReference type="Proteomes" id="UP001143364">
    <property type="component" value="Unassembled WGS sequence"/>
</dbReference>
<feature type="transmembrane region" description="Helical" evidence="8">
    <location>
        <begin position="132"/>
        <end position="152"/>
    </location>
</feature>
<reference evidence="9" key="2">
    <citation type="submission" date="2023-01" db="EMBL/GenBank/DDBJ databases">
        <authorList>
            <person name="Sun Q."/>
            <person name="Evtushenko L."/>
        </authorList>
    </citation>
    <scope>NUCLEOTIDE SEQUENCE</scope>
    <source>
        <strain evidence="9">VKM B-2555</strain>
    </source>
</reference>
<dbReference type="AlphaFoldDB" id="A0A9W6JH89"/>
<feature type="transmembrane region" description="Helical" evidence="8">
    <location>
        <begin position="45"/>
        <end position="67"/>
    </location>
</feature>
<keyword evidence="6 8" id="KW-1133">Transmembrane helix</keyword>
<evidence type="ECO:0000256" key="7">
    <source>
        <dbReference type="ARBA" id="ARBA00023136"/>
    </source>
</evidence>
<feature type="transmembrane region" description="Helical" evidence="8">
    <location>
        <begin position="221"/>
        <end position="254"/>
    </location>
</feature>
<keyword evidence="5 8" id="KW-0812">Transmembrane</keyword>
<organism evidence="9 10">
    <name type="scientific">Methylopila jiangsuensis</name>
    <dbReference type="NCBI Taxonomy" id="586230"/>
    <lineage>
        <taxon>Bacteria</taxon>
        <taxon>Pseudomonadati</taxon>
        <taxon>Pseudomonadota</taxon>
        <taxon>Alphaproteobacteria</taxon>
        <taxon>Hyphomicrobiales</taxon>
        <taxon>Methylopilaceae</taxon>
        <taxon>Methylopila</taxon>
    </lineage>
</organism>
<dbReference type="GO" id="GO:0033214">
    <property type="term" value="P:siderophore-iron import into cell"/>
    <property type="evidence" value="ECO:0007669"/>
    <property type="project" value="TreeGrafter"/>
</dbReference>
<dbReference type="EMBL" id="BSFK01000016">
    <property type="protein sequence ID" value="GLK77596.1"/>
    <property type="molecule type" value="Genomic_DNA"/>
</dbReference>
<evidence type="ECO:0000256" key="1">
    <source>
        <dbReference type="ARBA" id="ARBA00004651"/>
    </source>
</evidence>
<gene>
    <name evidence="9" type="ORF">GCM10008171_28500</name>
</gene>
<accession>A0A9W6JH89</accession>
<evidence type="ECO:0000313" key="9">
    <source>
        <dbReference type="EMBL" id="GLK77596.1"/>
    </source>
</evidence>
<evidence type="ECO:0000256" key="3">
    <source>
        <dbReference type="ARBA" id="ARBA00022448"/>
    </source>
</evidence>
<sequence>MAERRALWVCGGLALLALAAAAAFLALNIRGNVWFALELRATRLAALVVVGVAVAVSTVVFQTVTGNRILTPTIMGLDALYALIQSLLVLTLGALGYAGLDPRLKFIGETALLSALALALFLPMLRARLDMTLMLLAGVVTGLLLRSLQALVERVLDPNDFAVASAAGFASFNLVHPELLAVGGLVTAAGCALAWRARHALDVAALGADPAVSLGIDWRRLVAGLLMLVAVLVAVSTALVGPVVFLGLLVVALAERLVGTRRHSALLPAAALLAVVVLVGGQALLQHGLGGASVLAVVVEFVGGLVFLTLLIAESRRR</sequence>
<dbReference type="SUPFAM" id="SSF81345">
    <property type="entry name" value="ABC transporter involved in vitamin B12 uptake, BtuC"/>
    <property type="match status" value="1"/>
</dbReference>
<dbReference type="Gene3D" id="1.10.3470.10">
    <property type="entry name" value="ABC transporter involved in vitamin B12 uptake, BtuC"/>
    <property type="match status" value="1"/>
</dbReference>
<comment type="subcellular location">
    <subcellularLocation>
        <location evidence="1">Cell membrane</location>
        <topology evidence="1">Multi-pass membrane protein</topology>
    </subcellularLocation>
</comment>
<feature type="transmembrane region" description="Helical" evidence="8">
    <location>
        <begin position="291"/>
        <end position="313"/>
    </location>
</feature>
<evidence type="ECO:0000256" key="5">
    <source>
        <dbReference type="ARBA" id="ARBA00022692"/>
    </source>
</evidence>
<name>A0A9W6JH89_9HYPH</name>
<evidence type="ECO:0000313" key="10">
    <source>
        <dbReference type="Proteomes" id="UP001143364"/>
    </source>
</evidence>
<reference evidence="9" key="1">
    <citation type="journal article" date="2014" name="Int. J. Syst. Evol. Microbiol.">
        <title>Complete genome sequence of Corynebacterium casei LMG S-19264T (=DSM 44701T), isolated from a smear-ripened cheese.</title>
        <authorList>
            <consortium name="US DOE Joint Genome Institute (JGI-PGF)"/>
            <person name="Walter F."/>
            <person name="Albersmeier A."/>
            <person name="Kalinowski J."/>
            <person name="Ruckert C."/>
        </authorList>
    </citation>
    <scope>NUCLEOTIDE SEQUENCE</scope>
    <source>
        <strain evidence="9">VKM B-2555</strain>
    </source>
</reference>
<evidence type="ECO:0000256" key="8">
    <source>
        <dbReference type="SAM" id="Phobius"/>
    </source>
</evidence>
<comment type="caution">
    <text evidence="9">The sequence shown here is derived from an EMBL/GenBank/DDBJ whole genome shotgun (WGS) entry which is preliminary data.</text>
</comment>
<feature type="transmembrane region" description="Helical" evidence="8">
    <location>
        <begin position="266"/>
        <end position="285"/>
    </location>
</feature>